<dbReference type="EMBL" id="JAQIZT010000001">
    <property type="protein sequence ID" value="KAJ7011301.1"/>
    <property type="molecule type" value="Genomic_DNA"/>
</dbReference>
<comment type="caution">
    <text evidence="1">The sequence shown here is derived from an EMBL/GenBank/DDBJ whole genome shotgun (WGS) entry which is preliminary data.</text>
</comment>
<protein>
    <submittedName>
        <fullName evidence="1">Uncharacterized protein</fullName>
    </submittedName>
</protein>
<reference evidence="1 2" key="1">
    <citation type="journal article" date="2023" name="Mol. Ecol. Resour.">
        <title>Chromosome-level genome assembly of a triploid poplar Populus alba 'Berolinensis'.</title>
        <authorList>
            <person name="Chen S."/>
            <person name="Yu Y."/>
            <person name="Wang X."/>
            <person name="Wang S."/>
            <person name="Zhang T."/>
            <person name="Zhou Y."/>
            <person name="He R."/>
            <person name="Meng N."/>
            <person name="Wang Y."/>
            <person name="Liu W."/>
            <person name="Liu Z."/>
            <person name="Liu J."/>
            <person name="Guo Q."/>
            <person name="Huang H."/>
            <person name="Sederoff R.R."/>
            <person name="Wang G."/>
            <person name="Qu G."/>
            <person name="Chen S."/>
        </authorList>
    </citation>
    <scope>NUCLEOTIDE SEQUENCE [LARGE SCALE GENOMIC DNA]</scope>
    <source>
        <strain evidence="1">SC-2020</strain>
    </source>
</reference>
<evidence type="ECO:0000313" key="1">
    <source>
        <dbReference type="EMBL" id="KAJ7011301.1"/>
    </source>
</evidence>
<proteinExistence type="predicted"/>
<gene>
    <name evidence="1" type="ORF">NC653_001665</name>
</gene>
<evidence type="ECO:0000313" key="2">
    <source>
        <dbReference type="Proteomes" id="UP001164929"/>
    </source>
</evidence>
<dbReference type="AlphaFoldDB" id="A0AAD6WGU2"/>
<accession>A0AAD6WGU2</accession>
<keyword evidence="2" id="KW-1185">Reference proteome</keyword>
<name>A0AAD6WGU2_9ROSI</name>
<organism evidence="1 2">
    <name type="scientific">Populus alba x Populus x berolinensis</name>
    <dbReference type="NCBI Taxonomy" id="444605"/>
    <lineage>
        <taxon>Eukaryota</taxon>
        <taxon>Viridiplantae</taxon>
        <taxon>Streptophyta</taxon>
        <taxon>Embryophyta</taxon>
        <taxon>Tracheophyta</taxon>
        <taxon>Spermatophyta</taxon>
        <taxon>Magnoliopsida</taxon>
        <taxon>eudicotyledons</taxon>
        <taxon>Gunneridae</taxon>
        <taxon>Pentapetalae</taxon>
        <taxon>rosids</taxon>
        <taxon>fabids</taxon>
        <taxon>Malpighiales</taxon>
        <taxon>Salicaceae</taxon>
        <taxon>Saliceae</taxon>
        <taxon>Populus</taxon>
    </lineage>
</organism>
<dbReference type="Proteomes" id="UP001164929">
    <property type="component" value="Chromosome 1"/>
</dbReference>
<sequence>MNGQEKARHIVVVMAKTATQVWTRDERKPKAGCGFKSEERFYRIEDLLHIAAYGIDYVFVYICMERIIWTFST</sequence>